<feature type="region of interest" description="Disordered" evidence="1">
    <location>
        <begin position="180"/>
        <end position="212"/>
    </location>
</feature>
<keyword evidence="5" id="KW-1185">Reference proteome</keyword>
<feature type="transmembrane region" description="Helical" evidence="2">
    <location>
        <begin position="332"/>
        <end position="349"/>
    </location>
</feature>
<proteinExistence type="predicted"/>
<dbReference type="SUPFAM" id="SSF54001">
    <property type="entry name" value="Cysteine proteinases"/>
    <property type="match status" value="1"/>
</dbReference>
<dbReference type="InterPro" id="IPR038765">
    <property type="entry name" value="Papain-like_cys_pep_sf"/>
</dbReference>
<feature type="transmembrane region" description="Helical" evidence="2">
    <location>
        <begin position="434"/>
        <end position="452"/>
    </location>
</feature>
<feature type="transmembrane region" description="Helical" evidence="2">
    <location>
        <begin position="55"/>
        <end position="73"/>
    </location>
</feature>
<sequence length="986" mass="105438">MTASSAPTPSALQQLGRTLNTPAGRLRPTRSGLGFLLAVLLSLVGCINYDLSLGYALTFLLGGVWVTSAAYAARQAHEVTVRLLAPAHGTAGEVGEYRLDLRRRGAGLPFRAEVVGAGGALAFTFPAQAEAGSLGWALPLPARGPHDPQAHLSLYDPLGLWRVTRPLAPRQLLLVWPRPEAQPPAPPQQALVSGTEGGQRVRGEQDFSGLRPYVPGDSSRRISWRHSAGREALPGGGLLVRESDAPAALAAALDWHLLTGDPEARISRLAGWVQALSAAGQPFSLTLPGERLETAQGETQRQRALAALARVEPHTPAPVPTAPRPTAWQARLLPHAWPWTLAAVAWVLLPGVTRTPVWATLLMAALVGYAWQRESRPSLHLPSTLLMNGLGLLAALAIGGLYLHYGTLIGLDAGTALLTLLLSLKVAESRSARDGVLIVLLGFFITLTHFLHSMSPLQAGHALVASVLLLGALHLWSLPNRQSGPAGTTADTGAAAPAPPAWKAGLSLAALSLPLMLALFFFFPRPAEPLWQFQSKGGAQTGLGSSVRAGDVSDLAQDTAVAFRATFEGTVPPQEELYWRGPVYEAYDGLEWNVVRANVPAPSVEATGPGYSYSLLQEPNGQPWVLALDTVQTPPEGTLVTSALSVVAAPGGRATRYTLTSAPSRVGVDERRDRLDYDLQVPQGQNPRALALALSWKALPPEQRVQAALNHFASSGFSYTLSPPLLPEQDRIDAFLFSAQAGFCEHYAGAFGFLMRAAGVPTRLVGGYLGGEAAPGSQTVTVRQSFAHVWNEVWLEGQGWVRVDPTAAVAPARTRTDPQTALSDPAATTSAQRPGGLWGQLSSGYDRLQLEWYDLVVNFDDQSQSGALAGLGLGEVGSGRYWTGFAGLLGLALLPMLWVWRTRSRPSEPAARALDDLTRRLALPREASEPAGTYVERAAQAYPHLRPQLREFAQLYAEQRYGPQPDPARLRQLQALVRQLRPGSRA</sequence>
<dbReference type="RefSeq" id="WP_189643092.1">
    <property type="nucleotide sequence ID" value="NZ_BNAL01000017.1"/>
</dbReference>
<feature type="transmembrane region" description="Helical" evidence="2">
    <location>
        <begin position="504"/>
        <end position="523"/>
    </location>
</feature>
<dbReference type="Proteomes" id="UP000632154">
    <property type="component" value="Unassembled WGS sequence"/>
</dbReference>
<dbReference type="InterPro" id="IPR052901">
    <property type="entry name" value="Bact_TGase-like"/>
</dbReference>
<feature type="domain" description="Transglutaminase-like" evidence="3">
    <location>
        <begin position="736"/>
        <end position="807"/>
    </location>
</feature>
<accession>A0ABQ3K7Z7</accession>
<dbReference type="Gene3D" id="3.10.620.30">
    <property type="match status" value="1"/>
</dbReference>
<feature type="transmembrane region" description="Helical" evidence="2">
    <location>
        <begin position="409"/>
        <end position="427"/>
    </location>
</feature>
<feature type="transmembrane region" description="Helical" evidence="2">
    <location>
        <begin position="881"/>
        <end position="900"/>
    </location>
</feature>
<dbReference type="InterPro" id="IPR002931">
    <property type="entry name" value="Transglutaminase-like"/>
</dbReference>
<evidence type="ECO:0000256" key="1">
    <source>
        <dbReference type="SAM" id="MobiDB-lite"/>
    </source>
</evidence>
<keyword evidence="2" id="KW-0812">Transmembrane</keyword>
<feature type="region of interest" description="Disordered" evidence="1">
    <location>
        <begin position="813"/>
        <end position="835"/>
    </location>
</feature>
<dbReference type="SMART" id="SM00460">
    <property type="entry name" value="TGc"/>
    <property type="match status" value="1"/>
</dbReference>
<dbReference type="Pfam" id="PF11992">
    <property type="entry name" value="TgpA_N"/>
    <property type="match status" value="1"/>
</dbReference>
<keyword evidence="2" id="KW-1133">Transmembrane helix</keyword>
<evidence type="ECO:0000313" key="5">
    <source>
        <dbReference type="Proteomes" id="UP000632154"/>
    </source>
</evidence>
<feature type="compositionally biased region" description="Polar residues" evidence="1">
    <location>
        <begin position="819"/>
        <end position="832"/>
    </location>
</feature>
<feature type="transmembrane region" description="Helical" evidence="2">
    <location>
        <begin position="458"/>
        <end position="476"/>
    </location>
</feature>
<dbReference type="InterPro" id="IPR021878">
    <property type="entry name" value="TgpA_N"/>
</dbReference>
<dbReference type="InterPro" id="IPR025403">
    <property type="entry name" value="TgpA-like_C"/>
</dbReference>
<gene>
    <name evidence="4" type="ORF">GCM10017783_15270</name>
</gene>
<dbReference type="PANTHER" id="PTHR42736:SF1">
    <property type="entry name" value="PROTEIN-GLUTAMINE GAMMA-GLUTAMYLTRANSFERASE"/>
    <property type="match status" value="1"/>
</dbReference>
<protein>
    <submittedName>
        <fullName evidence="4">Transglutaminase</fullName>
    </submittedName>
</protein>
<dbReference type="Pfam" id="PF01841">
    <property type="entry name" value="Transglut_core"/>
    <property type="match status" value="1"/>
</dbReference>
<comment type="caution">
    <text evidence="4">The sequence shown here is derived from an EMBL/GenBank/DDBJ whole genome shotgun (WGS) entry which is preliminary data.</text>
</comment>
<evidence type="ECO:0000313" key="4">
    <source>
        <dbReference type="EMBL" id="GHG03652.1"/>
    </source>
</evidence>
<feature type="transmembrane region" description="Helical" evidence="2">
    <location>
        <begin position="32"/>
        <end position="49"/>
    </location>
</feature>
<dbReference type="PANTHER" id="PTHR42736">
    <property type="entry name" value="PROTEIN-GLUTAMINE GAMMA-GLUTAMYLTRANSFERASE"/>
    <property type="match status" value="1"/>
</dbReference>
<organism evidence="4 5">
    <name type="scientific">Deinococcus piscis</name>
    <dbReference type="NCBI Taxonomy" id="394230"/>
    <lineage>
        <taxon>Bacteria</taxon>
        <taxon>Thermotogati</taxon>
        <taxon>Deinococcota</taxon>
        <taxon>Deinococci</taxon>
        <taxon>Deinococcales</taxon>
        <taxon>Deinococcaceae</taxon>
        <taxon>Deinococcus</taxon>
    </lineage>
</organism>
<dbReference type="EMBL" id="BNAL01000017">
    <property type="protein sequence ID" value="GHG03652.1"/>
    <property type="molecule type" value="Genomic_DNA"/>
</dbReference>
<reference evidence="5" key="1">
    <citation type="journal article" date="2019" name="Int. J. Syst. Evol. Microbiol.">
        <title>The Global Catalogue of Microorganisms (GCM) 10K type strain sequencing project: providing services to taxonomists for standard genome sequencing and annotation.</title>
        <authorList>
            <consortium name="The Broad Institute Genomics Platform"/>
            <consortium name="The Broad Institute Genome Sequencing Center for Infectious Disease"/>
            <person name="Wu L."/>
            <person name="Ma J."/>
        </authorList>
    </citation>
    <scope>NUCLEOTIDE SEQUENCE [LARGE SCALE GENOMIC DNA]</scope>
    <source>
        <strain evidence="5">CGMCC 1.18439</strain>
    </source>
</reference>
<evidence type="ECO:0000256" key="2">
    <source>
        <dbReference type="SAM" id="Phobius"/>
    </source>
</evidence>
<dbReference type="Pfam" id="PF13559">
    <property type="entry name" value="DUF4129"/>
    <property type="match status" value="1"/>
</dbReference>
<name>A0ABQ3K7Z7_9DEIO</name>
<feature type="transmembrane region" description="Helical" evidence="2">
    <location>
        <begin position="384"/>
        <end position="403"/>
    </location>
</feature>
<evidence type="ECO:0000259" key="3">
    <source>
        <dbReference type="SMART" id="SM00460"/>
    </source>
</evidence>
<keyword evidence="2" id="KW-0472">Membrane</keyword>